<accession>A0A4V2JT18</accession>
<reference evidence="1 2" key="1">
    <citation type="submission" date="2019-01" db="EMBL/GenBank/DDBJ databases">
        <title>Lactibacter flavus gen. nov., sp. nov., a novel bacterium of the family Propionibacteriaceae isolated from raw milk and dairy products.</title>
        <authorList>
            <person name="Huptas C."/>
            <person name="Wenning M."/>
            <person name="Breitenwieser F."/>
            <person name="Doll E."/>
            <person name="Von Neubeck M."/>
            <person name="Busse H.-J."/>
            <person name="Scherer S."/>
        </authorList>
    </citation>
    <scope>NUCLEOTIDE SEQUENCE [LARGE SCALE GENOMIC DNA]</scope>
    <source>
        <strain evidence="1 2">DSM 22130</strain>
    </source>
</reference>
<protein>
    <submittedName>
        <fullName evidence="1">Uncharacterized protein</fullName>
    </submittedName>
</protein>
<dbReference type="OrthoDB" id="7837405at2"/>
<name>A0A4V2JT18_PROTD</name>
<sequence length="182" mass="19817">MARLIHLNGPPAIGKSTLAARYADEHPGTLNLDIDRLLPLVGGWTDPANDTHLLLRPAARAMARAHLAGGHDVVLPQYLARLDEIEAFAASARSAGADFREIVLLADADECVARFTDRPDETTWDRHNRTIVDEQGGDVFLRGMLASLLAILPRRPDAVVLTSVRADPDATYRALLSQLDGR</sequence>
<comment type="caution">
    <text evidence="1">The sequence shown here is derived from an EMBL/GenBank/DDBJ whole genome shotgun (WGS) entry which is preliminary data.</text>
</comment>
<evidence type="ECO:0000313" key="2">
    <source>
        <dbReference type="Proteomes" id="UP000291933"/>
    </source>
</evidence>
<evidence type="ECO:0000313" key="1">
    <source>
        <dbReference type="EMBL" id="TBT94441.1"/>
    </source>
</evidence>
<dbReference type="Gene3D" id="3.40.50.300">
    <property type="entry name" value="P-loop containing nucleotide triphosphate hydrolases"/>
    <property type="match status" value="1"/>
</dbReference>
<dbReference type="InterPro" id="IPR027417">
    <property type="entry name" value="P-loop_NTPase"/>
</dbReference>
<dbReference type="Proteomes" id="UP000291933">
    <property type="component" value="Unassembled WGS sequence"/>
</dbReference>
<proteinExistence type="predicted"/>
<dbReference type="EMBL" id="SDMR01000013">
    <property type="protein sequence ID" value="TBT94441.1"/>
    <property type="molecule type" value="Genomic_DNA"/>
</dbReference>
<dbReference type="SUPFAM" id="SSF52540">
    <property type="entry name" value="P-loop containing nucleoside triphosphate hydrolases"/>
    <property type="match status" value="1"/>
</dbReference>
<dbReference type="Pfam" id="PF13671">
    <property type="entry name" value="AAA_33"/>
    <property type="match status" value="1"/>
</dbReference>
<dbReference type="RefSeq" id="WP_131172521.1">
    <property type="nucleotide sequence ID" value="NZ_FXTL01000013.1"/>
</dbReference>
<gene>
    <name evidence="1" type="ORF">ET996_10530</name>
</gene>
<organism evidence="1 2">
    <name type="scientific">Propioniciclava tarda</name>
    <dbReference type="NCBI Taxonomy" id="433330"/>
    <lineage>
        <taxon>Bacteria</taxon>
        <taxon>Bacillati</taxon>
        <taxon>Actinomycetota</taxon>
        <taxon>Actinomycetes</taxon>
        <taxon>Propionibacteriales</taxon>
        <taxon>Propionibacteriaceae</taxon>
        <taxon>Propioniciclava</taxon>
    </lineage>
</organism>
<keyword evidence="2" id="KW-1185">Reference proteome</keyword>
<dbReference type="AlphaFoldDB" id="A0A4V2JT18"/>